<keyword evidence="1" id="KW-1133">Transmembrane helix</keyword>
<comment type="caution">
    <text evidence="2">The sequence shown here is derived from an EMBL/GenBank/DDBJ whole genome shotgun (WGS) entry which is preliminary data.</text>
</comment>
<evidence type="ECO:0000313" key="3">
    <source>
        <dbReference type="Proteomes" id="UP000587586"/>
    </source>
</evidence>
<organism evidence="2 3">
    <name type="scientific">Geomonas limicola</name>
    <dbReference type="NCBI Taxonomy" id="2740186"/>
    <lineage>
        <taxon>Bacteria</taxon>
        <taxon>Pseudomonadati</taxon>
        <taxon>Thermodesulfobacteriota</taxon>
        <taxon>Desulfuromonadia</taxon>
        <taxon>Geobacterales</taxon>
        <taxon>Geobacteraceae</taxon>
        <taxon>Geomonas</taxon>
    </lineage>
</organism>
<keyword evidence="1" id="KW-0812">Transmembrane</keyword>
<proteinExistence type="predicted"/>
<keyword evidence="1" id="KW-0472">Membrane</keyword>
<dbReference type="AlphaFoldDB" id="A0A6V8NCY0"/>
<evidence type="ECO:0008006" key="4">
    <source>
        <dbReference type="Google" id="ProtNLM"/>
    </source>
</evidence>
<evidence type="ECO:0000256" key="1">
    <source>
        <dbReference type="SAM" id="Phobius"/>
    </source>
</evidence>
<name>A0A6V8NCY0_9BACT</name>
<dbReference type="InterPro" id="IPR027853">
    <property type="entry name" value="DUF4492"/>
</dbReference>
<feature type="transmembrane region" description="Helical" evidence="1">
    <location>
        <begin position="25"/>
        <end position="44"/>
    </location>
</feature>
<gene>
    <name evidence="2" type="ORF">GMLC_38590</name>
</gene>
<reference evidence="3" key="1">
    <citation type="submission" date="2020-06" db="EMBL/GenBank/DDBJ databases">
        <title>Draft genomic sequecing of Geomonas sp. Red745.</title>
        <authorList>
            <person name="Itoh H."/>
            <person name="Xu Z.X."/>
            <person name="Ushijima N."/>
            <person name="Masuda Y."/>
            <person name="Shiratori Y."/>
            <person name="Senoo K."/>
        </authorList>
    </citation>
    <scope>NUCLEOTIDE SEQUENCE [LARGE SCALE GENOMIC DNA]</scope>
    <source>
        <strain evidence="3">Red745</strain>
    </source>
</reference>
<dbReference type="Proteomes" id="UP000587586">
    <property type="component" value="Unassembled WGS sequence"/>
</dbReference>
<sequence>MRVAPRELFAFYRDGFRSMVLGRTLWKIILIKLFLMFAVLKLFFFSDNLEKNFHSDAERSAHVLDNLTRGAAR</sequence>
<evidence type="ECO:0000313" key="2">
    <source>
        <dbReference type="EMBL" id="GFO70280.1"/>
    </source>
</evidence>
<dbReference type="Pfam" id="PF14899">
    <property type="entry name" value="DUF4492"/>
    <property type="match status" value="1"/>
</dbReference>
<keyword evidence="3" id="KW-1185">Reference proteome</keyword>
<accession>A0A6V8NCY0</accession>
<dbReference type="RefSeq" id="WP_246329893.1">
    <property type="nucleotide sequence ID" value="NZ_BLXZ01000009.1"/>
</dbReference>
<dbReference type="EMBL" id="BLXZ01000009">
    <property type="protein sequence ID" value="GFO70280.1"/>
    <property type="molecule type" value="Genomic_DNA"/>
</dbReference>
<protein>
    <recommendedName>
        <fullName evidence="4">DUF4492 domain-containing protein</fullName>
    </recommendedName>
</protein>